<evidence type="ECO:0000256" key="8">
    <source>
        <dbReference type="ARBA" id="ARBA00023128"/>
    </source>
</evidence>
<evidence type="ECO:0000256" key="9">
    <source>
        <dbReference type="ARBA" id="ARBA00023136"/>
    </source>
</evidence>
<dbReference type="GO" id="GO:0022857">
    <property type="term" value="F:transmembrane transporter activity"/>
    <property type="evidence" value="ECO:0000318"/>
    <property type="project" value="GO_Central"/>
</dbReference>
<keyword evidence="4 10" id="KW-0812">Transmembrane</keyword>
<dbReference type="GO" id="GO:1990542">
    <property type="term" value="P:mitochondrial transmembrane transport"/>
    <property type="evidence" value="ECO:0007669"/>
    <property type="project" value="InterPro"/>
</dbReference>
<dbReference type="RefSeq" id="XP_056687087.1">
    <property type="nucleotide sequence ID" value="XM_056831109.1"/>
</dbReference>
<organism evidence="12 13">
    <name type="scientific">Spinacia oleracea</name>
    <name type="common">Spinach</name>
    <dbReference type="NCBI Taxonomy" id="3562"/>
    <lineage>
        <taxon>Eukaryota</taxon>
        <taxon>Viridiplantae</taxon>
        <taxon>Streptophyta</taxon>
        <taxon>Embryophyta</taxon>
        <taxon>Tracheophyta</taxon>
        <taxon>Spermatophyta</taxon>
        <taxon>Magnoliopsida</taxon>
        <taxon>eudicotyledons</taxon>
        <taxon>Gunneridae</taxon>
        <taxon>Pentapetalae</taxon>
        <taxon>Caryophyllales</taxon>
        <taxon>Chenopodiaceae</taxon>
        <taxon>Chenopodioideae</taxon>
        <taxon>Anserineae</taxon>
        <taxon>Spinacia</taxon>
    </lineage>
</organism>
<dbReference type="KEGG" id="soe:110802101"/>
<dbReference type="InterPro" id="IPR018108">
    <property type="entry name" value="MCP_transmembrane"/>
</dbReference>
<evidence type="ECO:0000256" key="1">
    <source>
        <dbReference type="ARBA" id="ARBA00004448"/>
    </source>
</evidence>
<reference evidence="12" key="1">
    <citation type="journal article" date="2021" name="Nat. Commun.">
        <title>Genomic analyses provide insights into spinach domestication and the genetic basis of agronomic traits.</title>
        <authorList>
            <person name="Cai X."/>
            <person name="Sun X."/>
            <person name="Xu C."/>
            <person name="Sun H."/>
            <person name="Wang X."/>
            <person name="Ge C."/>
            <person name="Zhang Z."/>
            <person name="Wang Q."/>
            <person name="Fei Z."/>
            <person name="Jiao C."/>
            <person name="Wang Q."/>
        </authorList>
    </citation>
    <scope>NUCLEOTIDE SEQUENCE [LARGE SCALE GENOMIC DNA]</scope>
    <source>
        <strain evidence="12">cv. Varoflay</strain>
    </source>
</reference>
<feature type="repeat" description="Solcar" evidence="10">
    <location>
        <begin position="8"/>
        <end position="94"/>
    </location>
</feature>
<keyword evidence="12" id="KW-1185">Reference proteome</keyword>
<proteinExistence type="inferred from homology"/>
<evidence type="ECO:0000313" key="18">
    <source>
        <dbReference type="RefSeq" id="XP_056687087.1"/>
    </source>
</evidence>
<evidence type="ECO:0000256" key="4">
    <source>
        <dbReference type="ARBA" id="ARBA00022692"/>
    </source>
</evidence>
<evidence type="ECO:0000313" key="15">
    <source>
        <dbReference type="RefSeq" id="XP_056687084.1"/>
    </source>
</evidence>
<accession>A0A9R0J867</accession>
<keyword evidence="5" id="KW-0677">Repeat</keyword>
<sequence length="379" mass="41404">MEELLKNPVFASHILAASGSVAVGTALSYPLDTIKTLIQVGASSNKKLTAAQVLGRVRSVSGYPGLYSGLSWLTVGRITSLGTRFGVYEFLTAFYKDGRIDNYVYVSEALLSGMIAGALESCLTSPFEMIKLRKQVAAAIHVPSSSNSVVKSAVAPMTSRLLPGYIRNEVAFDRTVNLLSVFSSKNHNMAEALKNYPWMMTGSGKPPDVTDVRRPQDIVRLEGWRSLWRGLRIGILRDSIFGGIFFGSWQFLHLAMLDWKAVGMDAPPETNDEIGPLSPLLVSMAAGCSGSMAAAASHGFDTSRTRSQCVVLPKYLSMERRSLKWSCPGNWFERLSGMHPSDRNLLFRGMSARMARSGLASFALVGTYYMAVDRFIAKS</sequence>
<keyword evidence="3 11" id="KW-0813">Transport</keyword>
<evidence type="ECO:0000256" key="6">
    <source>
        <dbReference type="ARBA" id="ARBA00022792"/>
    </source>
</evidence>
<dbReference type="RefSeq" id="XP_056687084.1">
    <property type="nucleotide sequence ID" value="XM_056831106.1"/>
</dbReference>
<evidence type="ECO:0000313" key="14">
    <source>
        <dbReference type="RefSeq" id="XP_056687083.1"/>
    </source>
</evidence>
<evidence type="ECO:0000313" key="17">
    <source>
        <dbReference type="RefSeq" id="XP_056687086.1"/>
    </source>
</evidence>
<evidence type="ECO:0000256" key="10">
    <source>
        <dbReference type="PROSITE-ProRule" id="PRU00282"/>
    </source>
</evidence>
<dbReference type="InterPro" id="IPR045315">
    <property type="entry name" value="Mtm1-like"/>
</dbReference>
<dbReference type="GeneID" id="110802101"/>
<comment type="similarity">
    <text evidence="2 11">Belongs to the mitochondrial carrier (TC 2.A.29) family.</text>
</comment>
<dbReference type="RefSeq" id="XP_056687085.1">
    <property type="nucleotide sequence ID" value="XM_056831107.1"/>
</dbReference>
<feature type="repeat" description="Solcar" evidence="10">
    <location>
        <begin position="104"/>
        <end position="255"/>
    </location>
</feature>
<evidence type="ECO:0000256" key="3">
    <source>
        <dbReference type="ARBA" id="ARBA00022448"/>
    </source>
</evidence>
<comment type="subcellular location">
    <subcellularLocation>
        <location evidence="1">Mitochondrion inner membrane</location>
        <topology evidence="1">Multi-pass membrane protein</topology>
    </subcellularLocation>
</comment>
<dbReference type="AlphaFoldDB" id="A0A9R0J867"/>
<dbReference type="PROSITE" id="PS50920">
    <property type="entry name" value="SOLCAR"/>
    <property type="match status" value="2"/>
</dbReference>
<dbReference type="RefSeq" id="XP_056687086.1">
    <property type="nucleotide sequence ID" value="XM_056831108.1"/>
</dbReference>
<keyword evidence="6" id="KW-0999">Mitochondrion inner membrane</keyword>
<dbReference type="PANTHER" id="PTHR45760:SF2">
    <property type="entry name" value="FI19922P1-RELATED"/>
    <property type="match status" value="1"/>
</dbReference>
<dbReference type="RefSeq" id="XP_056687083.1">
    <property type="nucleotide sequence ID" value="XM_056831105.1"/>
</dbReference>
<dbReference type="RefSeq" id="XP_021863218.1">
    <property type="nucleotide sequence ID" value="XM_022007526.1"/>
</dbReference>
<dbReference type="OrthoDB" id="44467at2759"/>
<evidence type="ECO:0000256" key="5">
    <source>
        <dbReference type="ARBA" id="ARBA00022737"/>
    </source>
</evidence>
<gene>
    <name evidence="13 14 15 16 17 18" type="primary">LOC110802101</name>
</gene>
<keyword evidence="8" id="KW-0496">Mitochondrion</keyword>
<dbReference type="Gene3D" id="1.50.40.10">
    <property type="entry name" value="Mitochondrial carrier domain"/>
    <property type="match status" value="1"/>
</dbReference>
<evidence type="ECO:0000256" key="11">
    <source>
        <dbReference type="RuleBase" id="RU000488"/>
    </source>
</evidence>
<evidence type="ECO:0000313" key="13">
    <source>
        <dbReference type="RefSeq" id="XP_021863218.1"/>
    </source>
</evidence>
<evidence type="ECO:0000313" key="12">
    <source>
        <dbReference type="Proteomes" id="UP000813463"/>
    </source>
</evidence>
<reference evidence="13" key="2">
    <citation type="submission" date="2025-04" db="UniProtKB">
        <authorList>
            <consortium name="RefSeq"/>
        </authorList>
    </citation>
    <scope>IDENTIFICATION</scope>
    <source>
        <tissue evidence="14 15">Leaf</tissue>
    </source>
</reference>
<dbReference type="Proteomes" id="UP000813463">
    <property type="component" value="Chromosome 6"/>
</dbReference>
<dbReference type="PANTHER" id="PTHR45760">
    <property type="entry name" value="FI19922P1-RELATED"/>
    <property type="match status" value="1"/>
</dbReference>
<evidence type="ECO:0000256" key="2">
    <source>
        <dbReference type="ARBA" id="ARBA00006375"/>
    </source>
</evidence>
<name>A0A9R0J867_SPIOL</name>
<keyword evidence="9 10" id="KW-0472">Membrane</keyword>
<evidence type="ECO:0000256" key="7">
    <source>
        <dbReference type="ARBA" id="ARBA00022989"/>
    </source>
</evidence>
<dbReference type="InterPro" id="IPR023395">
    <property type="entry name" value="MCP_dom_sf"/>
</dbReference>
<dbReference type="GO" id="GO:0005743">
    <property type="term" value="C:mitochondrial inner membrane"/>
    <property type="evidence" value="ECO:0007669"/>
    <property type="project" value="UniProtKB-SubCell"/>
</dbReference>
<protein>
    <submittedName>
        <fullName evidence="13 14">Probable S-adenosylmethionine carrier 2, chloroplastic</fullName>
    </submittedName>
</protein>
<dbReference type="SUPFAM" id="SSF103506">
    <property type="entry name" value="Mitochondrial carrier"/>
    <property type="match status" value="1"/>
</dbReference>
<evidence type="ECO:0000313" key="16">
    <source>
        <dbReference type="RefSeq" id="XP_056687085.1"/>
    </source>
</evidence>
<dbReference type="Pfam" id="PF00153">
    <property type="entry name" value="Mito_carr"/>
    <property type="match status" value="2"/>
</dbReference>
<keyword evidence="7" id="KW-1133">Transmembrane helix</keyword>